<reference evidence="7 9" key="2">
    <citation type="journal article" date="2016" name="Front. Microbiol.">
        <title>Industrial Acetogenic Biocatalysts: A Comparative Metabolic and Genomic Analysis.</title>
        <authorList>
            <person name="Bengelsdorf F."/>
            <person name="Poehlein A."/>
            <person name="Sonja S."/>
            <person name="Erz C."/>
            <person name="Hummel T."/>
            <person name="Hoffmeister S."/>
            <person name="Daniel R."/>
            <person name="Durre P."/>
        </authorList>
    </citation>
    <scope>NUCLEOTIDE SEQUENCE [LARGE SCALE GENOMIC DNA]</scope>
    <source>
        <strain evidence="7 9">PTA-10522</strain>
    </source>
</reference>
<name>A0A162LIT0_9CLOT</name>
<evidence type="ECO:0000256" key="2">
    <source>
        <dbReference type="ARBA" id="ARBA00022500"/>
    </source>
</evidence>
<protein>
    <recommendedName>
        <fullName evidence="1">Stage 0 sporulation protein A homolog</fullName>
    </recommendedName>
</protein>
<sequence>MKDIKVVVVDDSPFSIALLRDMLTDNGFDVVGEATSLEETIEVVGKLRPNIVTMDMTIPGTDGIECTKAIHSIDPNINVIIVSSMMDDEIVKKAKKNHACGYIQKPVDPEELTLLINRIMADDELFKDLDEVYYKVYKESFMDVFNKLMKTVPKFGEESNSDVELVSRGISVVMGIIGKYSGRMLLDMSYDTAEKLSEFALRRKPKDAEEMLNIMGEICNMVAGNASSVLNRKDKLLGLRVAPPSIFYGNSINISKAELDTTTSSVANTEFGEIYVNVGFQRGSGEWMSNI</sequence>
<dbReference type="Gene3D" id="3.40.50.2300">
    <property type="match status" value="1"/>
</dbReference>
<dbReference type="Pfam" id="PF00072">
    <property type="entry name" value="Response_reg"/>
    <property type="match status" value="1"/>
</dbReference>
<dbReference type="CDD" id="cd17906">
    <property type="entry name" value="CheX"/>
    <property type="match status" value="1"/>
</dbReference>
<dbReference type="SMART" id="SM00448">
    <property type="entry name" value="REC"/>
    <property type="match status" value="1"/>
</dbReference>
<dbReference type="EMBL" id="LITQ01000008">
    <property type="protein sequence ID" value="OAA94036.1"/>
    <property type="molecule type" value="Genomic_DNA"/>
</dbReference>
<comment type="function">
    <text evidence="3">May play the central regulatory role in sporulation. It may be an element of the effector pathway responsible for the activation of sporulation genes in response to nutritional stress. Spo0A may act in concert with spo0H (a sigma factor) to control the expression of some genes that are critical to the sporulation process.</text>
</comment>
<dbReference type="Proteomes" id="UP000077384">
    <property type="component" value="Unassembled WGS sequence"/>
</dbReference>
<comment type="caution">
    <text evidence="6">The sequence shown here is derived from an EMBL/GenBank/DDBJ whole genome shotgun (WGS) entry which is preliminary data.</text>
</comment>
<evidence type="ECO:0000259" key="5">
    <source>
        <dbReference type="PROSITE" id="PS50110"/>
    </source>
</evidence>
<keyword evidence="4" id="KW-0597">Phosphoprotein</keyword>
<keyword evidence="2" id="KW-0145">Chemotaxis</keyword>
<dbReference type="InterPro" id="IPR028051">
    <property type="entry name" value="CheX-like_dom"/>
</dbReference>
<proteinExistence type="predicted"/>
<dbReference type="InterPro" id="IPR052048">
    <property type="entry name" value="ST_Response_Regulator"/>
</dbReference>
<organism evidence="6 8">
    <name type="scientific">Clostridium coskatii</name>
    <dbReference type="NCBI Taxonomy" id="1705578"/>
    <lineage>
        <taxon>Bacteria</taxon>
        <taxon>Bacillati</taxon>
        <taxon>Bacillota</taxon>
        <taxon>Clostridia</taxon>
        <taxon>Eubacteriales</taxon>
        <taxon>Clostridiaceae</taxon>
        <taxon>Clostridium</taxon>
    </lineage>
</organism>
<dbReference type="PANTHER" id="PTHR43228">
    <property type="entry name" value="TWO-COMPONENT RESPONSE REGULATOR"/>
    <property type="match status" value="1"/>
</dbReference>
<evidence type="ECO:0000313" key="8">
    <source>
        <dbReference type="Proteomes" id="UP000077384"/>
    </source>
</evidence>
<reference evidence="6 8" key="1">
    <citation type="journal article" date="2015" name="Biotechnol. Bioeng.">
        <title>Genome sequence and phenotypic characterization of Caulobacter segnis.</title>
        <authorList>
            <person name="Patel S."/>
            <person name="Fletcher B."/>
            <person name="Scott D.C."/>
            <person name="Ely B."/>
        </authorList>
    </citation>
    <scope>NUCLEOTIDE SEQUENCE [LARGE SCALE GENOMIC DNA]</scope>
    <source>
        <strain evidence="6 8">PS02</strain>
    </source>
</reference>
<dbReference type="PANTHER" id="PTHR43228:SF1">
    <property type="entry name" value="TWO-COMPONENT RESPONSE REGULATOR ARR22"/>
    <property type="match status" value="1"/>
</dbReference>
<dbReference type="Proteomes" id="UP000093694">
    <property type="component" value="Unassembled WGS sequence"/>
</dbReference>
<dbReference type="GO" id="GO:0000160">
    <property type="term" value="P:phosphorelay signal transduction system"/>
    <property type="evidence" value="ECO:0007669"/>
    <property type="project" value="InterPro"/>
</dbReference>
<keyword evidence="9" id="KW-1185">Reference proteome</keyword>
<dbReference type="PROSITE" id="PS50110">
    <property type="entry name" value="RESPONSE_REGULATORY"/>
    <property type="match status" value="1"/>
</dbReference>
<dbReference type="Pfam" id="PF13690">
    <property type="entry name" value="CheX"/>
    <property type="match status" value="1"/>
</dbReference>
<feature type="domain" description="Response regulatory" evidence="5">
    <location>
        <begin position="5"/>
        <end position="120"/>
    </location>
</feature>
<evidence type="ECO:0000313" key="7">
    <source>
        <dbReference type="EMBL" id="OBR96598.1"/>
    </source>
</evidence>
<dbReference type="PATRIC" id="fig|1705578.3.peg.3596"/>
<evidence type="ECO:0000313" key="6">
    <source>
        <dbReference type="EMBL" id="OAA94036.1"/>
    </source>
</evidence>
<evidence type="ECO:0000256" key="4">
    <source>
        <dbReference type="PROSITE-ProRule" id="PRU00169"/>
    </source>
</evidence>
<accession>A0A162LIT0</accession>
<gene>
    <name evidence="6" type="primary">cheY_5</name>
    <name evidence="7" type="synonym">cheY_1</name>
    <name evidence="7" type="ORF">CLCOS_07600</name>
    <name evidence="6" type="ORF">WX73_03606</name>
</gene>
<dbReference type="InterPro" id="IPR028976">
    <property type="entry name" value="CheC-like_sf"/>
</dbReference>
<dbReference type="Gene3D" id="3.40.1550.10">
    <property type="entry name" value="CheC-like"/>
    <property type="match status" value="1"/>
</dbReference>
<dbReference type="SUPFAM" id="SSF103039">
    <property type="entry name" value="CheC-like"/>
    <property type="match status" value="1"/>
</dbReference>
<dbReference type="EMBL" id="LROR01000032">
    <property type="protein sequence ID" value="OBR96598.1"/>
    <property type="molecule type" value="Genomic_DNA"/>
</dbReference>
<dbReference type="InterPro" id="IPR001789">
    <property type="entry name" value="Sig_transdc_resp-reg_receiver"/>
</dbReference>
<dbReference type="AlphaFoldDB" id="A0A162LIT0"/>
<evidence type="ECO:0000256" key="1">
    <source>
        <dbReference type="ARBA" id="ARBA00018672"/>
    </source>
</evidence>
<evidence type="ECO:0000313" key="9">
    <source>
        <dbReference type="Proteomes" id="UP000093694"/>
    </source>
</evidence>
<dbReference type="InterPro" id="IPR011006">
    <property type="entry name" value="CheY-like_superfamily"/>
</dbReference>
<dbReference type="GO" id="GO:0006935">
    <property type="term" value="P:chemotaxis"/>
    <property type="evidence" value="ECO:0007669"/>
    <property type="project" value="UniProtKB-KW"/>
</dbReference>
<evidence type="ECO:0000256" key="3">
    <source>
        <dbReference type="ARBA" id="ARBA00024867"/>
    </source>
</evidence>
<dbReference type="SUPFAM" id="SSF52172">
    <property type="entry name" value="CheY-like"/>
    <property type="match status" value="1"/>
</dbReference>
<feature type="modified residue" description="4-aspartylphosphate" evidence="4">
    <location>
        <position position="55"/>
    </location>
</feature>
<dbReference type="RefSeq" id="WP_063600445.1">
    <property type="nucleotide sequence ID" value="NZ_LITQ01000008.1"/>
</dbReference>